<dbReference type="InterPro" id="IPR034660">
    <property type="entry name" value="DinB/YfiT-like"/>
</dbReference>
<gene>
    <name evidence="1" type="ORF">ACFSX4_13435</name>
</gene>
<comment type="caution">
    <text evidence="1">The sequence shown here is derived from an EMBL/GenBank/DDBJ whole genome shotgun (WGS) entry which is preliminary data.</text>
</comment>
<dbReference type="SUPFAM" id="SSF109854">
    <property type="entry name" value="DinB/YfiT-like putative metalloenzymes"/>
    <property type="match status" value="1"/>
</dbReference>
<evidence type="ECO:0000313" key="1">
    <source>
        <dbReference type="EMBL" id="MFD2831473.1"/>
    </source>
</evidence>
<dbReference type="EMBL" id="JBHUOQ010000005">
    <property type="protein sequence ID" value="MFD2831473.1"/>
    <property type="molecule type" value="Genomic_DNA"/>
</dbReference>
<keyword evidence="2" id="KW-1185">Reference proteome</keyword>
<name>A0ABW5X022_9STAP</name>
<dbReference type="RefSeq" id="WP_377775764.1">
    <property type="nucleotide sequence ID" value="NZ_JBHUOQ010000005.1"/>
</dbReference>
<accession>A0ABW5X022</accession>
<proteinExistence type="predicted"/>
<evidence type="ECO:0000313" key="2">
    <source>
        <dbReference type="Proteomes" id="UP001597519"/>
    </source>
</evidence>
<protein>
    <recommendedName>
        <fullName evidence="3">DinB family protein</fullName>
    </recommendedName>
</protein>
<dbReference type="Proteomes" id="UP001597519">
    <property type="component" value="Unassembled WGS sequence"/>
</dbReference>
<organism evidence="1 2">
    <name type="scientific">Corticicoccus populi</name>
    <dbReference type="NCBI Taxonomy" id="1812821"/>
    <lineage>
        <taxon>Bacteria</taxon>
        <taxon>Bacillati</taxon>
        <taxon>Bacillota</taxon>
        <taxon>Bacilli</taxon>
        <taxon>Bacillales</taxon>
        <taxon>Staphylococcaceae</taxon>
        <taxon>Corticicoccus</taxon>
    </lineage>
</organism>
<reference evidence="2" key="1">
    <citation type="journal article" date="2019" name="Int. J. Syst. Evol. Microbiol.">
        <title>The Global Catalogue of Microorganisms (GCM) 10K type strain sequencing project: providing services to taxonomists for standard genome sequencing and annotation.</title>
        <authorList>
            <consortium name="The Broad Institute Genomics Platform"/>
            <consortium name="The Broad Institute Genome Sequencing Center for Infectious Disease"/>
            <person name="Wu L."/>
            <person name="Ma J."/>
        </authorList>
    </citation>
    <scope>NUCLEOTIDE SEQUENCE [LARGE SCALE GENOMIC DNA]</scope>
    <source>
        <strain evidence="2">KCTC 33575</strain>
    </source>
</reference>
<sequence length="147" mass="16634">MKDVISAIWIETFQGIGEEGSSHFIETKPDTGTLGTIKQLSAEQVSKNINGSSIASHIHHTMYHIDTSLSYLDDVRPDVDWSISWNIGPLTENEWTELKNNIDHSYGKMLNYMESMSIDNFTLRFFLSSLSHAAYHLGAIRQMIKAL</sequence>
<evidence type="ECO:0008006" key="3">
    <source>
        <dbReference type="Google" id="ProtNLM"/>
    </source>
</evidence>